<feature type="domain" description="AB hydrolase-1" evidence="1">
    <location>
        <begin position="6"/>
        <end position="250"/>
    </location>
</feature>
<dbReference type="Gene3D" id="3.40.50.1820">
    <property type="entry name" value="alpha/beta hydrolase"/>
    <property type="match status" value="1"/>
</dbReference>
<dbReference type="InterPro" id="IPR029058">
    <property type="entry name" value="AB_hydrolase_fold"/>
</dbReference>
<organism evidence="2 3">
    <name type="scientific">Cercospora berteroae</name>
    <dbReference type="NCBI Taxonomy" id="357750"/>
    <lineage>
        <taxon>Eukaryota</taxon>
        <taxon>Fungi</taxon>
        <taxon>Dikarya</taxon>
        <taxon>Ascomycota</taxon>
        <taxon>Pezizomycotina</taxon>
        <taxon>Dothideomycetes</taxon>
        <taxon>Dothideomycetidae</taxon>
        <taxon>Mycosphaerellales</taxon>
        <taxon>Mycosphaerellaceae</taxon>
        <taxon>Cercospora</taxon>
    </lineage>
</organism>
<reference evidence="3" key="1">
    <citation type="journal article" date="2017" name="bioRxiv">
        <title>Conservation of a gene cluster reveals novel cercosporin biosynthetic mechanisms and extends production to the genus Colletotrichum.</title>
        <authorList>
            <person name="de Jonge R."/>
            <person name="Ebert M.K."/>
            <person name="Huitt-Roehl C.R."/>
            <person name="Pal P."/>
            <person name="Suttle J.C."/>
            <person name="Spanner R.E."/>
            <person name="Neubauer J.D."/>
            <person name="Jurick W.M.II."/>
            <person name="Stott K.A."/>
            <person name="Secor G.A."/>
            <person name="Thomma B.P.H.J."/>
            <person name="Van de Peer Y."/>
            <person name="Townsend C.A."/>
            <person name="Bolton M.D."/>
        </authorList>
    </citation>
    <scope>NUCLEOTIDE SEQUENCE [LARGE SCALE GENOMIC DNA]</scope>
    <source>
        <strain evidence="3">CBS538.71</strain>
    </source>
</reference>
<name>A0A2S6CAC7_9PEZI</name>
<comment type="caution">
    <text evidence="2">The sequence shown here is derived from an EMBL/GenBank/DDBJ whole genome shotgun (WGS) entry which is preliminary data.</text>
</comment>
<proteinExistence type="predicted"/>
<evidence type="ECO:0000313" key="3">
    <source>
        <dbReference type="Proteomes" id="UP000237631"/>
    </source>
</evidence>
<dbReference type="PANTHER" id="PTHR37017:SF11">
    <property type="entry name" value="ESTERASE_LIPASE_THIOESTERASE DOMAIN-CONTAINING PROTEIN"/>
    <property type="match status" value="1"/>
</dbReference>
<dbReference type="STRING" id="357750.A0A2S6CAC7"/>
<protein>
    <recommendedName>
        <fullName evidence="1">AB hydrolase-1 domain-containing protein</fullName>
    </recommendedName>
</protein>
<gene>
    <name evidence="2" type="ORF">CBER1_08713</name>
</gene>
<sequence length="271" mass="28597">MSKPTIVVVPGAWHVPEHFSKARTELEAAGYRCVGVELPANTLNPVIDGRLLDISDDLEAVRKAVTAELESHSTINVLVVTHSYGSIPGTAALSDLSVAARKATGQSNGVVGVVIISGFLLPPGLTMLDAMAGKLPPQYHVENDATLPFAGPGAIHILYNDLEINEALKAVWHLKPQSYGVLTSKMPDQVAGLKGIPVSYLLCRKDNAVPWAAQESTVKGLKAAGCEIGIVEIAEASHSPFLSLPSETARFIRKAAGEEDIASGFEAFEAA</sequence>
<dbReference type="InterPro" id="IPR052897">
    <property type="entry name" value="Sec-Metab_Biosynth_Hydrolase"/>
</dbReference>
<dbReference type="InterPro" id="IPR000073">
    <property type="entry name" value="AB_hydrolase_1"/>
</dbReference>
<dbReference type="Proteomes" id="UP000237631">
    <property type="component" value="Unassembled WGS sequence"/>
</dbReference>
<keyword evidence="3" id="KW-1185">Reference proteome</keyword>
<accession>A0A2S6CAC7</accession>
<dbReference type="OrthoDB" id="1263307at2759"/>
<evidence type="ECO:0000259" key="1">
    <source>
        <dbReference type="Pfam" id="PF12697"/>
    </source>
</evidence>
<dbReference type="SUPFAM" id="SSF53474">
    <property type="entry name" value="alpha/beta-Hydrolases"/>
    <property type="match status" value="1"/>
</dbReference>
<dbReference type="AlphaFoldDB" id="A0A2S6CAC7"/>
<dbReference type="Pfam" id="PF12697">
    <property type="entry name" value="Abhydrolase_6"/>
    <property type="match status" value="1"/>
</dbReference>
<dbReference type="EMBL" id="PNEN01000514">
    <property type="protein sequence ID" value="PPJ56677.1"/>
    <property type="molecule type" value="Genomic_DNA"/>
</dbReference>
<evidence type="ECO:0000313" key="2">
    <source>
        <dbReference type="EMBL" id="PPJ56677.1"/>
    </source>
</evidence>
<dbReference type="PANTHER" id="PTHR37017">
    <property type="entry name" value="AB HYDROLASE-1 DOMAIN-CONTAINING PROTEIN-RELATED"/>
    <property type="match status" value="1"/>
</dbReference>